<feature type="domain" description="Phosphatidylglycerol lysyltransferase C-terminal" evidence="7">
    <location>
        <begin position="459"/>
        <end position="758"/>
    </location>
</feature>
<protein>
    <submittedName>
        <fullName evidence="8">DUF2156 domain-containing protein</fullName>
    </submittedName>
</protein>
<evidence type="ECO:0000256" key="6">
    <source>
        <dbReference type="SAM" id="Phobius"/>
    </source>
</evidence>
<name>A0ABP8VP74_9MICO</name>
<evidence type="ECO:0000259" key="7">
    <source>
        <dbReference type="Pfam" id="PF09924"/>
    </source>
</evidence>
<feature type="transmembrane region" description="Helical" evidence="6">
    <location>
        <begin position="111"/>
        <end position="126"/>
    </location>
</feature>
<evidence type="ECO:0000256" key="3">
    <source>
        <dbReference type="ARBA" id="ARBA00022692"/>
    </source>
</evidence>
<evidence type="ECO:0000313" key="8">
    <source>
        <dbReference type="EMBL" id="GAA4668445.1"/>
    </source>
</evidence>
<feature type="transmembrane region" description="Helical" evidence="6">
    <location>
        <begin position="170"/>
        <end position="189"/>
    </location>
</feature>
<proteinExistence type="predicted"/>
<feature type="transmembrane region" description="Helical" evidence="6">
    <location>
        <begin position="25"/>
        <end position="44"/>
    </location>
</feature>
<feature type="transmembrane region" description="Helical" evidence="6">
    <location>
        <begin position="82"/>
        <end position="104"/>
    </location>
</feature>
<keyword evidence="5 6" id="KW-0472">Membrane</keyword>
<sequence>MLLLFVVAAFLRGRPGTMQLRPLEGVLSVAATLVLVGATERLIGRRKAVRAYVAVAIVSVVVGIAIRVLVTSTFGSTASPTYRLSGFPLYAPAVGSILVASAFASALWRRRIRLLVLASALVFVLFEGSFGGLVTLVAAVTGLLVGIALRSRGTTRRRAWVRSSQHEARVLASSLVAISAAGPFLAVLSRTPVGPLAPLGALFRNSLPNRSLSRACAGFREHGLSAVHSACTPSRALDGLHTPGTALVGFLPLVVLFLAAFFIRRGRRPAVLVAIVVNVVLGVASGVAAITAPIPTGAAARYGALHVLLSVVSASVPLGVAAFLIVLLPHLARRDAVGGGRPDRPNGRAALTPAGAVLFSGAALVAAYVVAGSVAPEVFVPAVGLDGLIGTGILRLLPVGFIGIRHVGSVPTHGLPRILFENIGWAFWVVAILALVVACRERTRGRASSTERESLDRILKKGVSGNLAFMATWDGNEIWYSPSGRSAVAYRRVGDVAVTCGDPLATEEDAPGVVAEFALWCDDQGLLPVFYSVRAALLPVFQRMAWYDLPVGEETVLRPRTFSMQGKKWQDVRSSMNRASKAGVTALWSTYAELGSATARQIHEISEQWMSDKGLPEMGFTLGGLDELQDCDVALMLAIDDDGRVLAVTSWLPSYRDGRVIGWTLDFMRRRTDSMNGVMEFLIASAALKAQEDDLEFLSLSAAPLASSLGADSTAPVDATDRVLSFLGSALEPAYGFQSLFTFKKKFQPDYEQLIMAYPDPIDLPRIGAALGRAYLPDLTARQIPKLLRSLR</sequence>
<reference evidence="9" key="1">
    <citation type="journal article" date="2019" name="Int. J. Syst. Evol. Microbiol.">
        <title>The Global Catalogue of Microorganisms (GCM) 10K type strain sequencing project: providing services to taxonomists for standard genome sequencing and annotation.</title>
        <authorList>
            <consortium name="The Broad Institute Genomics Platform"/>
            <consortium name="The Broad Institute Genome Sequencing Center for Infectious Disease"/>
            <person name="Wu L."/>
            <person name="Ma J."/>
        </authorList>
    </citation>
    <scope>NUCLEOTIDE SEQUENCE [LARGE SCALE GENOMIC DNA]</scope>
    <source>
        <strain evidence="9">JCM 18956</strain>
    </source>
</reference>
<dbReference type="PANTHER" id="PTHR34697">
    <property type="entry name" value="PHOSPHATIDYLGLYCEROL LYSYLTRANSFERASE"/>
    <property type="match status" value="1"/>
</dbReference>
<dbReference type="EMBL" id="BAABLM010000001">
    <property type="protein sequence ID" value="GAA4668445.1"/>
    <property type="molecule type" value="Genomic_DNA"/>
</dbReference>
<feature type="transmembrane region" description="Helical" evidence="6">
    <location>
        <begin position="418"/>
        <end position="438"/>
    </location>
</feature>
<evidence type="ECO:0000313" key="9">
    <source>
        <dbReference type="Proteomes" id="UP001501295"/>
    </source>
</evidence>
<keyword evidence="2" id="KW-1003">Cell membrane</keyword>
<keyword evidence="9" id="KW-1185">Reference proteome</keyword>
<evidence type="ECO:0000256" key="4">
    <source>
        <dbReference type="ARBA" id="ARBA00022989"/>
    </source>
</evidence>
<accession>A0ABP8VP74</accession>
<feature type="transmembrane region" description="Helical" evidence="6">
    <location>
        <begin position="132"/>
        <end position="149"/>
    </location>
</feature>
<dbReference type="Proteomes" id="UP001501295">
    <property type="component" value="Unassembled WGS sequence"/>
</dbReference>
<feature type="transmembrane region" description="Helical" evidence="6">
    <location>
        <begin position="304"/>
        <end position="328"/>
    </location>
</feature>
<feature type="transmembrane region" description="Helical" evidence="6">
    <location>
        <begin position="270"/>
        <end position="292"/>
    </location>
</feature>
<dbReference type="PANTHER" id="PTHR34697:SF2">
    <property type="entry name" value="PHOSPHATIDYLGLYCEROL LYSYLTRANSFERASE"/>
    <property type="match status" value="1"/>
</dbReference>
<keyword evidence="3 6" id="KW-0812">Transmembrane</keyword>
<dbReference type="InterPro" id="IPR024320">
    <property type="entry name" value="LPG_synthase_C"/>
</dbReference>
<feature type="transmembrane region" description="Helical" evidence="6">
    <location>
        <begin position="51"/>
        <end position="70"/>
    </location>
</feature>
<feature type="transmembrane region" description="Helical" evidence="6">
    <location>
        <begin position="349"/>
        <end position="372"/>
    </location>
</feature>
<organism evidence="8 9">
    <name type="scientific">Frondihabitans cladoniiphilus</name>
    <dbReference type="NCBI Taxonomy" id="715785"/>
    <lineage>
        <taxon>Bacteria</taxon>
        <taxon>Bacillati</taxon>
        <taxon>Actinomycetota</taxon>
        <taxon>Actinomycetes</taxon>
        <taxon>Micrococcales</taxon>
        <taxon>Microbacteriaceae</taxon>
        <taxon>Frondihabitans</taxon>
    </lineage>
</organism>
<feature type="transmembrane region" description="Helical" evidence="6">
    <location>
        <begin position="378"/>
        <end position="397"/>
    </location>
</feature>
<evidence type="ECO:0000256" key="2">
    <source>
        <dbReference type="ARBA" id="ARBA00022475"/>
    </source>
</evidence>
<keyword evidence="4 6" id="KW-1133">Transmembrane helix</keyword>
<gene>
    <name evidence="8" type="ORF">GCM10025780_08940</name>
</gene>
<comment type="subcellular location">
    <subcellularLocation>
        <location evidence="1">Cell membrane</location>
        <topology evidence="1">Multi-pass membrane protein</topology>
    </subcellularLocation>
</comment>
<dbReference type="InterPro" id="IPR051211">
    <property type="entry name" value="PG_lysyltransferase"/>
</dbReference>
<evidence type="ECO:0000256" key="5">
    <source>
        <dbReference type="ARBA" id="ARBA00023136"/>
    </source>
</evidence>
<comment type="caution">
    <text evidence="8">The sequence shown here is derived from an EMBL/GenBank/DDBJ whole genome shotgun (WGS) entry which is preliminary data.</text>
</comment>
<dbReference type="Pfam" id="PF09924">
    <property type="entry name" value="LPG_synthase_C"/>
    <property type="match status" value="1"/>
</dbReference>
<feature type="transmembrane region" description="Helical" evidence="6">
    <location>
        <begin position="244"/>
        <end position="263"/>
    </location>
</feature>
<evidence type="ECO:0000256" key="1">
    <source>
        <dbReference type="ARBA" id="ARBA00004651"/>
    </source>
</evidence>